<evidence type="ECO:0000256" key="1">
    <source>
        <dbReference type="ARBA" id="ARBA00003469"/>
    </source>
</evidence>
<keyword evidence="15" id="KW-1185">Reference proteome</keyword>
<dbReference type="InterPro" id="IPR015168">
    <property type="entry name" value="SsuA/THI5"/>
</dbReference>
<feature type="domain" description="SsuA/THI5-like" evidence="13">
    <location>
        <begin position="49"/>
        <end position="261"/>
    </location>
</feature>
<keyword evidence="5" id="KW-0808">Transferase</keyword>
<evidence type="ECO:0000256" key="2">
    <source>
        <dbReference type="ARBA" id="ARBA00004948"/>
    </source>
</evidence>
<comment type="catalytic activity">
    <reaction evidence="11">
        <text>N(6)-(pyridoxal phosphate)-L-lysyl-[4-amino-5-hydroxymethyl-2-methylpyrimidine phosphate synthase] + L-histidyl-[4-amino-5-hydroxymethyl-2-methylpyrimidine phosphate synthase] + 2 Fe(3+) + 4 H2O = L-lysyl-[4-amino-5-hydroxymethyl-2-methylpyrimidine phosphate synthase] + (2S)-2-amino-5-hydroxy-4-oxopentanoyl-[4-amino-5-hydroxymethyl-2-methylpyrimidine phosphate synthase] + 4-amino-2-methyl-5-(phosphooxymethyl)pyrimidine + 3-oxopropanoate + 2 Fe(2+) + 2 H(+)</text>
        <dbReference type="Rhea" id="RHEA:65756"/>
        <dbReference type="Rhea" id="RHEA-COMP:16892"/>
        <dbReference type="Rhea" id="RHEA-COMP:16893"/>
        <dbReference type="Rhea" id="RHEA-COMP:16894"/>
        <dbReference type="Rhea" id="RHEA-COMP:16895"/>
        <dbReference type="ChEBI" id="CHEBI:15377"/>
        <dbReference type="ChEBI" id="CHEBI:15378"/>
        <dbReference type="ChEBI" id="CHEBI:29033"/>
        <dbReference type="ChEBI" id="CHEBI:29034"/>
        <dbReference type="ChEBI" id="CHEBI:29969"/>
        <dbReference type="ChEBI" id="CHEBI:29979"/>
        <dbReference type="ChEBI" id="CHEBI:33190"/>
        <dbReference type="ChEBI" id="CHEBI:58354"/>
        <dbReference type="ChEBI" id="CHEBI:143915"/>
        <dbReference type="ChEBI" id="CHEBI:157692"/>
    </reaction>
    <physiologicalReaction direction="left-to-right" evidence="11">
        <dbReference type="Rhea" id="RHEA:65757"/>
    </physiologicalReaction>
</comment>
<reference evidence="14 15" key="1">
    <citation type="submission" date="2023-08" db="EMBL/GenBank/DDBJ databases">
        <title>Nocardioides seae sp. nov., a bacterium isolated from a soil.</title>
        <authorList>
            <person name="Wang X."/>
        </authorList>
    </citation>
    <scope>NUCLEOTIDE SEQUENCE [LARGE SCALE GENOMIC DNA]</scope>
    <source>
        <strain evidence="14 15">YZH12</strain>
    </source>
</reference>
<dbReference type="PROSITE" id="PS51257">
    <property type="entry name" value="PROKAR_LIPOPROTEIN"/>
    <property type="match status" value="1"/>
</dbReference>
<comment type="function">
    <text evidence="1">Responsible for the formation of the pyrimidine heterocycle in the thiamine biosynthesis pathway. Catalyzes the formation of hydroxymethylpyrimidine phosphate (HMP-P) from histidine and pyridoxal phosphate (PLP). The protein uses PLP and the active site histidine to form HMP-P, generating an inactive enzyme. The enzyme can only undergo a single turnover, which suggests it is a suicide enzyme.</text>
</comment>
<evidence type="ECO:0000256" key="5">
    <source>
        <dbReference type="ARBA" id="ARBA00022679"/>
    </source>
</evidence>
<evidence type="ECO:0000256" key="6">
    <source>
        <dbReference type="ARBA" id="ARBA00022723"/>
    </source>
</evidence>
<comment type="pathway">
    <text evidence="2">Cofactor biosynthesis; thiamine diphosphate biosynthesis.</text>
</comment>
<evidence type="ECO:0000256" key="3">
    <source>
        <dbReference type="ARBA" id="ARBA00009406"/>
    </source>
</evidence>
<dbReference type="Pfam" id="PF09084">
    <property type="entry name" value="NMT1"/>
    <property type="match status" value="1"/>
</dbReference>
<evidence type="ECO:0000256" key="8">
    <source>
        <dbReference type="ARBA" id="ARBA00022977"/>
    </source>
</evidence>
<dbReference type="Proteomes" id="UP001268542">
    <property type="component" value="Unassembled WGS sequence"/>
</dbReference>
<evidence type="ECO:0000259" key="13">
    <source>
        <dbReference type="Pfam" id="PF09084"/>
    </source>
</evidence>
<keyword evidence="8" id="KW-0784">Thiamine biosynthesis</keyword>
<proteinExistence type="inferred from homology"/>
<keyword evidence="6" id="KW-0479">Metal-binding</keyword>
<dbReference type="InterPro" id="IPR027939">
    <property type="entry name" value="NMT1/THI5"/>
</dbReference>
<dbReference type="PANTHER" id="PTHR31528">
    <property type="entry name" value="4-AMINO-5-HYDROXYMETHYL-2-METHYLPYRIMIDINE PHOSPHATE SYNTHASE THI11-RELATED"/>
    <property type="match status" value="1"/>
</dbReference>
<sequence length="365" mass="37967">MTLRLRAGALALATLTPVLAACGSGGGGGADDEFTMVIAAAVLGPKEEVAVYAVAQEMGYFEEEGITVDTANADGSVAAVQAVGTGQADITAADTGSILSAVDKNVGVVTVGGLVQNWPWQFATLPGSDIQSPEDLDGKKVGVISLASGSAPYARAFIRDAGLEPEQDVQLLPVGVGAQAASALSSGDVDALALYGQAYSVIESSGTELAYLENPDIFQGIRSLSFAVTQDAVEENQENVEGFLRASYKAMLFSAQNPEAAMRIGYKVFPSLLGGASVEDRLPSDLASLEAWLASATPTSGDPSSWSDWGAIPDEDWDKTQEYTVGAEQITEPLPIDDVWTSDLLEAANDFDAAEVIEQADSWSE</sequence>
<dbReference type="Gene3D" id="3.40.190.10">
    <property type="entry name" value="Periplasmic binding protein-like II"/>
    <property type="match status" value="2"/>
</dbReference>
<comment type="subunit">
    <text evidence="4">Homodimer.</text>
</comment>
<gene>
    <name evidence="14" type="ORF">RDV89_10985</name>
</gene>
<accession>A0ABU3PWI2</accession>
<evidence type="ECO:0000256" key="7">
    <source>
        <dbReference type="ARBA" id="ARBA00022898"/>
    </source>
</evidence>
<dbReference type="PANTHER" id="PTHR31528:SF1">
    <property type="entry name" value="4-AMINO-5-HYDROXYMETHYL-2-METHYLPYRIMIDINE PHOSPHATE SYNTHASE THI11-RELATED"/>
    <property type="match status" value="1"/>
</dbReference>
<keyword evidence="12" id="KW-0732">Signal</keyword>
<keyword evidence="9" id="KW-0408">Iron</keyword>
<evidence type="ECO:0000313" key="15">
    <source>
        <dbReference type="Proteomes" id="UP001268542"/>
    </source>
</evidence>
<evidence type="ECO:0000256" key="12">
    <source>
        <dbReference type="SAM" id="SignalP"/>
    </source>
</evidence>
<evidence type="ECO:0000256" key="9">
    <source>
        <dbReference type="ARBA" id="ARBA00023004"/>
    </source>
</evidence>
<protein>
    <recommendedName>
        <fullName evidence="10">Thiamine pyrimidine synthase</fullName>
    </recommendedName>
</protein>
<keyword evidence="7" id="KW-0663">Pyridoxal phosphate</keyword>
<organism evidence="14 15">
    <name type="scientific">Nocardioides imazamoxiresistens</name>
    <dbReference type="NCBI Taxonomy" id="3231893"/>
    <lineage>
        <taxon>Bacteria</taxon>
        <taxon>Bacillati</taxon>
        <taxon>Actinomycetota</taxon>
        <taxon>Actinomycetes</taxon>
        <taxon>Propionibacteriales</taxon>
        <taxon>Nocardioidaceae</taxon>
        <taxon>Nocardioides</taxon>
    </lineage>
</organism>
<evidence type="ECO:0000313" key="14">
    <source>
        <dbReference type="EMBL" id="MDT9593593.1"/>
    </source>
</evidence>
<dbReference type="RefSeq" id="WP_315733087.1">
    <property type="nucleotide sequence ID" value="NZ_JAVYII010000004.1"/>
</dbReference>
<dbReference type="EMBL" id="JAVYII010000004">
    <property type="protein sequence ID" value="MDT9593593.1"/>
    <property type="molecule type" value="Genomic_DNA"/>
</dbReference>
<comment type="similarity">
    <text evidence="3">Belongs to the NMT1/THI5 family.</text>
</comment>
<name>A0ABU3PWI2_9ACTN</name>
<dbReference type="SUPFAM" id="SSF53850">
    <property type="entry name" value="Periplasmic binding protein-like II"/>
    <property type="match status" value="1"/>
</dbReference>
<evidence type="ECO:0000256" key="4">
    <source>
        <dbReference type="ARBA" id="ARBA00011738"/>
    </source>
</evidence>
<comment type="caution">
    <text evidence="14">The sequence shown here is derived from an EMBL/GenBank/DDBJ whole genome shotgun (WGS) entry which is preliminary data.</text>
</comment>
<evidence type="ECO:0000256" key="11">
    <source>
        <dbReference type="ARBA" id="ARBA00048179"/>
    </source>
</evidence>
<evidence type="ECO:0000256" key="10">
    <source>
        <dbReference type="ARBA" id="ARBA00033171"/>
    </source>
</evidence>
<feature type="chain" id="PRO_5046315178" description="Thiamine pyrimidine synthase" evidence="12">
    <location>
        <begin position="21"/>
        <end position="365"/>
    </location>
</feature>
<feature type="signal peptide" evidence="12">
    <location>
        <begin position="1"/>
        <end position="20"/>
    </location>
</feature>